<gene>
    <name evidence="1" type="ORF">OE88DRAFT_1666193</name>
</gene>
<protein>
    <submittedName>
        <fullName evidence="1">Uncharacterized protein</fullName>
    </submittedName>
</protein>
<name>A0A5C3MUE9_9AGAM</name>
<evidence type="ECO:0000313" key="2">
    <source>
        <dbReference type="Proteomes" id="UP000305948"/>
    </source>
</evidence>
<dbReference type="AlphaFoldDB" id="A0A5C3MUE9"/>
<dbReference type="Proteomes" id="UP000305948">
    <property type="component" value="Unassembled WGS sequence"/>
</dbReference>
<sequence>MLSQDLNFLTAALRLSTKYSVQSLRRLLISSLAEIFPDTLDGFRQRKNKKLFQMFVGEAFVAAELARVGEAPILLPSILYCCCTYPTEHFIDSEQLDWTQKRACVLGRERMMHQFGKLVICLTSPHPNLAQECEVGQTICGDCDHNSLCTVPDWRPALRRAMEFAPWLGDRLPSAFSNTMDLQWSNGVCSTCFGNLQELYDSERRRIWEELPGYLDLGTWNALREATDM</sequence>
<proteinExistence type="predicted"/>
<organism evidence="1 2">
    <name type="scientific">Heliocybe sulcata</name>
    <dbReference type="NCBI Taxonomy" id="5364"/>
    <lineage>
        <taxon>Eukaryota</taxon>
        <taxon>Fungi</taxon>
        <taxon>Dikarya</taxon>
        <taxon>Basidiomycota</taxon>
        <taxon>Agaricomycotina</taxon>
        <taxon>Agaricomycetes</taxon>
        <taxon>Gloeophyllales</taxon>
        <taxon>Gloeophyllaceae</taxon>
        <taxon>Heliocybe</taxon>
    </lineage>
</organism>
<keyword evidence="2" id="KW-1185">Reference proteome</keyword>
<evidence type="ECO:0000313" key="1">
    <source>
        <dbReference type="EMBL" id="TFK47418.1"/>
    </source>
</evidence>
<accession>A0A5C3MUE9</accession>
<dbReference type="EMBL" id="ML213524">
    <property type="protein sequence ID" value="TFK47418.1"/>
    <property type="molecule type" value="Genomic_DNA"/>
</dbReference>
<reference evidence="1 2" key="1">
    <citation type="journal article" date="2019" name="Nat. Ecol. Evol.">
        <title>Megaphylogeny resolves global patterns of mushroom evolution.</title>
        <authorList>
            <person name="Varga T."/>
            <person name="Krizsan K."/>
            <person name="Foldi C."/>
            <person name="Dima B."/>
            <person name="Sanchez-Garcia M."/>
            <person name="Sanchez-Ramirez S."/>
            <person name="Szollosi G.J."/>
            <person name="Szarkandi J.G."/>
            <person name="Papp V."/>
            <person name="Albert L."/>
            <person name="Andreopoulos W."/>
            <person name="Angelini C."/>
            <person name="Antonin V."/>
            <person name="Barry K.W."/>
            <person name="Bougher N.L."/>
            <person name="Buchanan P."/>
            <person name="Buyck B."/>
            <person name="Bense V."/>
            <person name="Catcheside P."/>
            <person name="Chovatia M."/>
            <person name="Cooper J."/>
            <person name="Damon W."/>
            <person name="Desjardin D."/>
            <person name="Finy P."/>
            <person name="Geml J."/>
            <person name="Haridas S."/>
            <person name="Hughes K."/>
            <person name="Justo A."/>
            <person name="Karasinski D."/>
            <person name="Kautmanova I."/>
            <person name="Kiss B."/>
            <person name="Kocsube S."/>
            <person name="Kotiranta H."/>
            <person name="LaButti K.M."/>
            <person name="Lechner B.E."/>
            <person name="Liimatainen K."/>
            <person name="Lipzen A."/>
            <person name="Lukacs Z."/>
            <person name="Mihaltcheva S."/>
            <person name="Morgado L.N."/>
            <person name="Niskanen T."/>
            <person name="Noordeloos M.E."/>
            <person name="Ohm R.A."/>
            <person name="Ortiz-Santana B."/>
            <person name="Ovrebo C."/>
            <person name="Racz N."/>
            <person name="Riley R."/>
            <person name="Savchenko A."/>
            <person name="Shiryaev A."/>
            <person name="Soop K."/>
            <person name="Spirin V."/>
            <person name="Szebenyi C."/>
            <person name="Tomsovsky M."/>
            <person name="Tulloss R.E."/>
            <person name="Uehling J."/>
            <person name="Grigoriev I.V."/>
            <person name="Vagvolgyi C."/>
            <person name="Papp T."/>
            <person name="Martin F.M."/>
            <person name="Miettinen O."/>
            <person name="Hibbett D.S."/>
            <person name="Nagy L.G."/>
        </authorList>
    </citation>
    <scope>NUCLEOTIDE SEQUENCE [LARGE SCALE GENOMIC DNA]</scope>
    <source>
        <strain evidence="1 2">OMC1185</strain>
    </source>
</reference>
<dbReference type="OrthoDB" id="3218112at2759"/>